<feature type="region of interest" description="Disordered" evidence="1">
    <location>
        <begin position="1"/>
        <end position="43"/>
    </location>
</feature>
<protein>
    <submittedName>
        <fullName evidence="3">G-patch domain-containing protein</fullName>
    </submittedName>
</protein>
<name>A0A183BTZ1_GLOPA</name>
<reference evidence="2" key="1">
    <citation type="submission" date="2013-12" db="EMBL/GenBank/DDBJ databases">
        <authorList>
            <person name="Aslett M."/>
        </authorList>
    </citation>
    <scope>NUCLEOTIDE SEQUENCE [LARGE SCALE GENOMIC DNA]</scope>
    <source>
        <strain evidence="2">Lindley</strain>
    </source>
</reference>
<dbReference type="AlphaFoldDB" id="A0A183BTZ1"/>
<evidence type="ECO:0000313" key="3">
    <source>
        <dbReference type="WBParaSite" id="GPLIN_000407700"/>
    </source>
</evidence>
<reference evidence="2" key="2">
    <citation type="submission" date="2014-05" db="EMBL/GenBank/DDBJ databases">
        <title>The genome and life-stage specific transcriptomes of Globodera pallida elucidate key aspects of plant parasitism by a cyst nematode.</title>
        <authorList>
            <person name="Cotton J.A."/>
            <person name="Lilley C.J."/>
            <person name="Jones L.M."/>
            <person name="Kikuchi T."/>
            <person name="Reid A.J."/>
            <person name="Thorpe P."/>
            <person name="Tsai I.J."/>
            <person name="Beasley H."/>
            <person name="Blok V."/>
            <person name="Cock P.J.A."/>
            <person name="Van den Akker S.E."/>
            <person name="Holroyd N."/>
            <person name="Hunt M."/>
            <person name="Mantelin S."/>
            <person name="Naghra H."/>
            <person name="Pain A."/>
            <person name="Palomares-Rius J.E."/>
            <person name="Zarowiecki M."/>
            <person name="Berriman M."/>
            <person name="Jones J.T."/>
            <person name="Urwin P.E."/>
        </authorList>
    </citation>
    <scope>NUCLEOTIDE SEQUENCE [LARGE SCALE GENOMIC DNA]</scope>
    <source>
        <strain evidence="2">Lindley</strain>
    </source>
</reference>
<evidence type="ECO:0000313" key="2">
    <source>
        <dbReference type="Proteomes" id="UP000050741"/>
    </source>
</evidence>
<evidence type="ECO:0000256" key="1">
    <source>
        <dbReference type="SAM" id="MobiDB-lite"/>
    </source>
</evidence>
<dbReference type="Proteomes" id="UP000050741">
    <property type="component" value="Unassembled WGS sequence"/>
</dbReference>
<accession>A0A183BTZ1</accession>
<dbReference type="WBParaSite" id="GPLIN_000407700">
    <property type="protein sequence ID" value="GPLIN_000407700"/>
    <property type="gene ID" value="GPLIN_000407700"/>
</dbReference>
<sequence>MEQHQKEEQQKMEQYQKEQQQKMEQYQKEQQQNIDALTEAQKGNEANWLADKVSKYGWKNYGVPAGRR</sequence>
<reference evidence="3" key="3">
    <citation type="submission" date="2016-06" db="UniProtKB">
        <authorList>
            <consortium name="WormBaseParasite"/>
        </authorList>
    </citation>
    <scope>IDENTIFICATION</scope>
</reference>
<organism evidence="2 3">
    <name type="scientific">Globodera pallida</name>
    <name type="common">Potato cyst nematode worm</name>
    <name type="synonym">Heterodera pallida</name>
    <dbReference type="NCBI Taxonomy" id="36090"/>
    <lineage>
        <taxon>Eukaryota</taxon>
        <taxon>Metazoa</taxon>
        <taxon>Ecdysozoa</taxon>
        <taxon>Nematoda</taxon>
        <taxon>Chromadorea</taxon>
        <taxon>Rhabditida</taxon>
        <taxon>Tylenchina</taxon>
        <taxon>Tylenchomorpha</taxon>
        <taxon>Tylenchoidea</taxon>
        <taxon>Heteroderidae</taxon>
        <taxon>Heteroderinae</taxon>
        <taxon>Globodera</taxon>
    </lineage>
</organism>
<feature type="compositionally biased region" description="Basic and acidic residues" evidence="1">
    <location>
        <begin position="1"/>
        <end position="27"/>
    </location>
</feature>
<keyword evidence="2" id="KW-1185">Reference proteome</keyword>
<proteinExistence type="predicted"/>